<dbReference type="AlphaFoldDB" id="B0D0V1"/>
<dbReference type="KEGG" id="lbc:LACBIDRAFT_313793"/>
<dbReference type="PANTHER" id="PTHR13421:SF16">
    <property type="entry name" value="SNRNA-ACTIVATING PROTEIN COMPLEX SUBUNIT 3"/>
    <property type="match status" value="1"/>
</dbReference>
<protein>
    <submittedName>
        <fullName evidence="7">Predicted protein</fullName>
    </submittedName>
</protein>
<evidence type="ECO:0000256" key="6">
    <source>
        <dbReference type="ARBA" id="ARBA00023242"/>
    </source>
</evidence>
<dbReference type="GO" id="GO:0019185">
    <property type="term" value="C:snRNA-activating protein complex"/>
    <property type="evidence" value="ECO:0007669"/>
    <property type="project" value="TreeGrafter"/>
</dbReference>
<dbReference type="InterPro" id="IPR022042">
    <property type="entry name" value="snRNA-activating_su3"/>
</dbReference>
<dbReference type="GO" id="GO:0001006">
    <property type="term" value="F:RNA polymerase III type 3 promoter sequence-specific DNA binding"/>
    <property type="evidence" value="ECO:0007669"/>
    <property type="project" value="TreeGrafter"/>
</dbReference>
<keyword evidence="6" id="KW-0539">Nucleus</keyword>
<evidence type="ECO:0000256" key="2">
    <source>
        <dbReference type="ARBA" id="ARBA00010410"/>
    </source>
</evidence>
<dbReference type="GO" id="GO:0001046">
    <property type="term" value="F:core promoter sequence-specific DNA binding"/>
    <property type="evidence" value="ECO:0007669"/>
    <property type="project" value="TreeGrafter"/>
</dbReference>
<keyword evidence="8" id="KW-1185">Reference proteome</keyword>
<name>B0D0V1_LACBS</name>
<dbReference type="GO" id="GO:0005634">
    <property type="term" value="C:nucleus"/>
    <property type="evidence" value="ECO:0007669"/>
    <property type="project" value="UniProtKB-SubCell"/>
</dbReference>
<evidence type="ECO:0000313" key="8">
    <source>
        <dbReference type="Proteomes" id="UP000001194"/>
    </source>
</evidence>
<proteinExistence type="inferred from homology"/>
<dbReference type="EMBL" id="DS547095">
    <property type="protein sequence ID" value="EDR11887.1"/>
    <property type="molecule type" value="Genomic_DNA"/>
</dbReference>
<dbReference type="RefSeq" id="XP_001877784.1">
    <property type="nucleotide sequence ID" value="XM_001877749.1"/>
</dbReference>
<dbReference type="InParanoid" id="B0D0V1"/>
<evidence type="ECO:0000256" key="1">
    <source>
        <dbReference type="ARBA" id="ARBA00004123"/>
    </source>
</evidence>
<sequence>MSSSVDDVRSALYDIWDDPTLSAHILKNHEQTIGALHSAASKSIRTRKSNFPDPDSLLPEVATLQKNLDSSKLTSWRLQTDAVIFMRTPKNSDHNVLERFKISESSAVDGNPHQAFLTVSVYTRVSWGPSYVHRSSQHALLSSQTLHDLLKVIPCTSNSHAPGGVEPISASGNGWVICIENYAYGDGSPDQEDYAEGSSSFLKGSTTVQETQFSSLSIRVNEPYWLLHQGGCDHFIVFDQIRLRHSSDPPSGYPLTSQIIPPLLDLCRACGKVPAVWSIVGDIRLGESPCMMCGPCWRNMGDPLEAGIVVVRLP</sequence>
<dbReference type="Proteomes" id="UP000001194">
    <property type="component" value="Unassembled WGS sequence"/>
</dbReference>
<accession>B0D0V1</accession>
<dbReference type="GeneID" id="6072960"/>
<keyword evidence="4" id="KW-0238">DNA-binding</keyword>
<reference evidence="7 8" key="1">
    <citation type="journal article" date="2008" name="Nature">
        <title>The genome of Laccaria bicolor provides insights into mycorrhizal symbiosis.</title>
        <authorList>
            <person name="Martin F."/>
            <person name="Aerts A."/>
            <person name="Ahren D."/>
            <person name="Brun A."/>
            <person name="Danchin E.G.J."/>
            <person name="Duchaussoy F."/>
            <person name="Gibon J."/>
            <person name="Kohler A."/>
            <person name="Lindquist E."/>
            <person name="Pereda V."/>
            <person name="Salamov A."/>
            <person name="Shapiro H.J."/>
            <person name="Wuyts J."/>
            <person name="Blaudez D."/>
            <person name="Buee M."/>
            <person name="Brokstein P."/>
            <person name="Canbaeck B."/>
            <person name="Cohen D."/>
            <person name="Courty P.E."/>
            <person name="Coutinho P.M."/>
            <person name="Delaruelle C."/>
            <person name="Detter J.C."/>
            <person name="Deveau A."/>
            <person name="DiFazio S."/>
            <person name="Duplessis S."/>
            <person name="Fraissinet-Tachet L."/>
            <person name="Lucic E."/>
            <person name="Frey-Klett P."/>
            <person name="Fourrey C."/>
            <person name="Feussner I."/>
            <person name="Gay G."/>
            <person name="Grimwood J."/>
            <person name="Hoegger P.J."/>
            <person name="Jain P."/>
            <person name="Kilaru S."/>
            <person name="Labbe J."/>
            <person name="Lin Y.C."/>
            <person name="Legue V."/>
            <person name="Le Tacon F."/>
            <person name="Marmeisse R."/>
            <person name="Melayah D."/>
            <person name="Montanini B."/>
            <person name="Muratet M."/>
            <person name="Nehls U."/>
            <person name="Niculita-Hirzel H."/>
            <person name="Oudot-Le Secq M.P."/>
            <person name="Peter M."/>
            <person name="Quesneville H."/>
            <person name="Rajashekar B."/>
            <person name="Reich M."/>
            <person name="Rouhier N."/>
            <person name="Schmutz J."/>
            <person name="Yin T."/>
            <person name="Chalot M."/>
            <person name="Henrissat B."/>
            <person name="Kuees U."/>
            <person name="Lucas S."/>
            <person name="Van de Peer Y."/>
            <person name="Podila G.K."/>
            <person name="Polle A."/>
            <person name="Pukkila P.J."/>
            <person name="Richardson P.M."/>
            <person name="Rouze P."/>
            <person name="Sanders I.R."/>
            <person name="Stajich J.E."/>
            <person name="Tunlid A."/>
            <person name="Tuskan G."/>
            <person name="Grigoriev I.V."/>
        </authorList>
    </citation>
    <scope>NUCLEOTIDE SEQUENCE [LARGE SCALE GENOMIC DNA]</scope>
    <source>
        <strain evidence="8">S238N-H82 / ATCC MYA-4686</strain>
    </source>
</reference>
<dbReference type="PANTHER" id="PTHR13421">
    <property type="entry name" value="SNRNA-ACTIVATING PROTEIN COMPLEX SUBUNIT 3"/>
    <property type="match status" value="1"/>
</dbReference>
<dbReference type="GO" id="GO:0042796">
    <property type="term" value="P:snRNA transcription by RNA polymerase III"/>
    <property type="evidence" value="ECO:0007669"/>
    <property type="project" value="TreeGrafter"/>
</dbReference>
<dbReference type="Pfam" id="PF12251">
    <property type="entry name" value="SNAPC3"/>
    <property type="match status" value="1"/>
</dbReference>
<dbReference type="GO" id="GO:0042795">
    <property type="term" value="P:snRNA transcription by RNA polymerase II"/>
    <property type="evidence" value="ECO:0007669"/>
    <property type="project" value="TreeGrafter"/>
</dbReference>
<dbReference type="GO" id="GO:0000978">
    <property type="term" value="F:RNA polymerase II cis-regulatory region sequence-specific DNA binding"/>
    <property type="evidence" value="ECO:0007669"/>
    <property type="project" value="TreeGrafter"/>
</dbReference>
<dbReference type="STRING" id="486041.B0D0V1"/>
<dbReference type="GO" id="GO:0003681">
    <property type="term" value="F:bent DNA binding"/>
    <property type="evidence" value="ECO:0007669"/>
    <property type="project" value="TreeGrafter"/>
</dbReference>
<keyword evidence="3" id="KW-0805">Transcription regulation</keyword>
<dbReference type="HOGENOM" id="CLU_027096_0_0_1"/>
<evidence type="ECO:0000256" key="3">
    <source>
        <dbReference type="ARBA" id="ARBA00023015"/>
    </source>
</evidence>
<comment type="similarity">
    <text evidence="2">Belongs to the SNAPC3/SRD2 family.</text>
</comment>
<evidence type="ECO:0000256" key="4">
    <source>
        <dbReference type="ARBA" id="ARBA00023125"/>
    </source>
</evidence>
<gene>
    <name evidence="7" type="ORF">LACBIDRAFT_313793</name>
</gene>
<evidence type="ECO:0000256" key="5">
    <source>
        <dbReference type="ARBA" id="ARBA00023163"/>
    </source>
</evidence>
<keyword evidence="5" id="KW-0804">Transcription</keyword>
<comment type="subcellular location">
    <subcellularLocation>
        <location evidence="1">Nucleus</location>
    </subcellularLocation>
</comment>
<evidence type="ECO:0000313" key="7">
    <source>
        <dbReference type="EMBL" id="EDR11887.1"/>
    </source>
</evidence>
<dbReference type="OrthoDB" id="3437960at2759"/>
<organism evidence="8">
    <name type="scientific">Laccaria bicolor (strain S238N-H82 / ATCC MYA-4686)</name>
    <name type="common">Bicoloured deceiver</name>
    <name type="synonym">Laccaria laccata var. bicolor</name>
    <dbReference type="NCBI Taxonomy" id="486041"/>
    <lineage>
        <taxon>Eukaryota</taxon>
        <taxon>Fungi</taxon>
        <taxon>Dikarya</taxon>
        <taxon>Basidiomycota</taxon>
        <taxon>Agaricomycotina</taxon>
        <taxon>Agaricomycetes</taxon>
        <taxon>Agaricomycetidae</taxon>
        <taxon>Agaricales</taxon>
        <taxon>Agaricineae</taxon>
        <taxon>Hydnangiaceae</taxon>
        <taxon>Laccaria</taxon>
    </lineage>
</organism>